<evidence type="ECO:0000259" key="1">
    <source>
        <dbReference type="Pfam" id="PF04542"/>
    </source>
</evidence>
<dbReference type="SUPFAM" id="SSF88946">
    <property type="entry name" value="Sigma2 domain of RNA polymerase sigma factors"/>
    <property type="match status" value="1"/>
</dbReference>
<reference evidence="5" key="1">
    <citation type="submission" date="2015-08" db="EMBL/GenBank/DDBJ databases">
        <title>Genome sequencing project for genomic taxonomy and phylogenomics of Bacillus-like bacteria.</title>
        <authorList>
            <person name="Liu B."/>
            <person name="Wang J."/>
            <person name="Zhu Y."/>
            <person name="Liu G."/>
            <person name="Chen Q."/>
            <person name="Chen Z."/>
            <person name="Lan J."/>
            <person name="Che J."/>
            <person name="Ge C."/>
            <person name="Shi H."/>
            <person name="Pan Z."/>
            <person name="Liu X."/>
        </authorList>
    </citation>
    <scope>NUCLEOTIDE SEQUENCE [LARGE SCALE GENOMIC DNA]</scope>
    <source>
        <strain evidence="5">FJAT-22460</strain>
    </source>
</reference>
<dbReference type="RefSeq" id="WP_054405308.1">
    <property type="nucleotide sequence ID" value="NZ_LIUT01000008.1"/>
</dbReference>
<feature type="domain" description="RNA polymerase sigma factor 70 region 4 type 2" evidence="2">
    <location>
        <begin position="115"/>
        <end position="167"/>
    </location>
</feature>
<dbReference type="InterPro" id="IPR013325">
    <property type="entry name" value="RNA_pol_sigma_r2"/>
</dbReference>
<evidence type="ECO:0000259" key="2">
    <source>
        <dbReference type="Pfam" id="PF08281"/>
    </source>
</evidence>
<dbReference type="InterPro" id="IPR046531">
    <property type="entry name" value="DUF6596"/>
</dbReference>
<dbReference type="InterPro" id="IPR013324">
    <property type="entry name" value="RNA_pol_sigma_r3/r4-like"/>
</dbReference>
<dbReference type="SUPFAM" id="SSF88659">
    <property type="entry name" value="Sigma3 and sigma4 domains of RNA polymerase sigma factors"/>
    <property type="match status" value="1"/>
</dbReference>
<dbReference type="EMBL" id="LIUT01000008">
    <property type="protein sequence ID" value="KOR76153.1"/>
    <property type="molecule type" value="Genomic_DNA"/>
</dbReference>
<dbReference type="PATRIC" id="fig|1705565.3.peg.1474"/>
<keyword evidence="5" id="KW-1185">Reference proteome</keyword>
<name>A0A0M1N1X7_9BACL</name>
<dbReference type="Gene3D" id="1.10.10.10">
    <property type="entry name" value="Winged helix-like DNA-binding domain superfamily/Winged helix DNA-binding domain"/>
    <property type="match status" value="1"/>
</dbReference>
<dbReference type="PANTHER" id="PTHR47756:SF1">
    <property type="entry name" value="BLL0085 PROTEIN"/>
    <property type="match status" value="1"/>
</dbReference>
<gene>
    <name evidence="4" type="ORF">AM231_26340</name>
</gene>
<dbReference type="Gene3D" id="1.10.1740.10">
    <property type="match status" value="1"/>
</dbReference>
<dbReference type="InterPro" id="IPR013249">
    <property type="entry name" value="RNA_pol_sigma70_r4_t2"/>
</dbReference>
<feature type="domain" description="RNA polymerase sigma-70 region 2" evidence="1">
    <location>
        <begin position="20"/>
        <end position="79"/>
    </location>
</feature>
<dbReference type="AlphaFoldDB" id="A0A0M1N1X7"/>
<dbReference type="GO" id="GO:0003677">
    <property type="term" value="F:DNA binding"/>
    <property type="evidence" value="ECO:0007669"/>
    <property type="project" value="InterPro"/>
</dbReference>
<dbReference type="InterPro" id="IPR007627">
    <property type="entry name" value="RNA_pol_sigma70_r2"/>
</dbReference>
<proteinExistence type="predicted"/>
<evidence type="ECO:0000259" key="3">
    <source>
        <dbReference type="Pfam" id="PF20239"/>
    </source>
</evidence>
<accession>A0A0M1N1X7</accession>
<dbReference type="GO" id="GO:0006352">
    <property type="term" value="P:DNA-templated transcription initiation"/>
    <property type="evidence" value="ECO:0007669"/>
    <property type="project" value="InterPro"/>
</dbReference>
<dbReference type="InterPro" id="IPR014284">
    <property type="entry name" value="RNA_pol_sigma-70_dom"/>
</dbReference>
<dbReference type="PANTHER" id="PTHR47756">
    <property type="entry name" value="BLL6612 PROTEIN-RELATED"/>
    <property type="match status" value="1"/>
</dbReference>
<feature type="domain" description="DUF6596" evidence="3">
    <location>
        <begin position="185"/>
        <end position="284"/>
    </location>
</feature>
<evidence type="ECO:0000313" key="5">
    <source>
        <dbReference type="Proteomes" id="UP000036932"/>
    </source>
</evidence>
<dbReference type="Proteomes" id="UP000036932">
    <property type="component" value="Unassembled WGS sequence"/>
</dbReference>
<dbReference type="GO" id="GO:0016987">
    <property type="term" value="F:sigma factor activity"/>
    <property type="evidence" value="ECO:0007669"/>
    <property type="project" value="InterPro"/>
</dbReference>
<dbReference type="Pfam" id="PF08281">
    <property type="entry name" value="Sigma70_r4_2"/>
    <property type="match status" value="1"/>
</dbReference>
<dbReference type="Pfam" id="PF20239">
    <property type="entry name" value="DUF6596"/>
    <property type="match status" value="1"/>
</dbReference>
<dbReference type="NCBIfam" id="TIGR02937">
    <property type="entry name" value="sigma70-ECF"/>
    <property type="match status" value="1"/>
</dbReference>
<sequence>MSAADTHAAIDAIWRIESSKIIAYLTRMVRDIGLAEDLAQDALIAALERWPQDGIPDIPGGWLMTAAKRKALDLLRRNKVRDRKYEQLGRDMDSRMDSEFEVPEEGEVSDDILRLIFMTCHPVLSPEARVALTLRLLGGLTTAEIAHAYLVPEPTIAQRIVRAKRTLSATRVAFEIPQGAELKPRLSSVLEVIYLMFNEGYAASSGSQWIRPLLCQEALRIGRVLAEIVPAEAEVHGLVALMEFQSSRFKSRVNSEGEPVLLMDQNRALWDYILIRRGFAALDRIERLGGMTGPYAIQAAISACHAGAPSAAETDWIRISALYEALDQVSPSPIVELNRAVALSMAFGPEIGLEIVDVLQSEPALKGYHLLPSVRGDMLFKLGRMDEACAEFKLAASLTDNLKEHVLLLNRAAECLSAES</sequence>
<dbReference type="InterPro" id="IPR036388">
    <property type="entry name" value="WH-like_DNA-bd_sf"/>
</dbReference>
<organism evidence="4 5">
    <name type="scientific">Paenibacillus solani</name>
    <dbReference type="NCBI Taxonomy" id="1705565"/>
    <lineage>
        <taxon>Bacteria</taxon>
        <taxon>Bacillati</taxon>
        <taxon>Bacillota</taxon>
        <taxon>Bacilli</taxon>
        <taxon>Bacillales</taxon>
        <taxon>Paenibacillaceae</taxon>
        <taxon>Paenibacillus</taxon>
    </lineage>
</organism>
<protein>
    <submittedName>
        <fullName evidence="4">RNA polymerase subunit sigma-24</fullName>
    </submittedName>
</protein>
<dbReference type="Pfam" id="PF04542">
    <property type="entry name" value="Sigma70_r2"/>
    <property type="match status" value="1"/>
</dbReference>
<dbReference type="OrthoDB" id="9780299at2"/>
<comment type="caution">
    <text evidence="4">The sequence shown here is derived from an EMBL/GenBank/DDBJ whole genome shotgun (WGS) entry which is preliminary data.</text>
</comment>
<evidence type="ECO:0000313" key="4">
    <source>
        <dbReference type="EMBL" id="KOR76153.1"/>
    </source>
</evidence>